<evidence type="ECO:0000313" key="4">
    <source>
        <dbReference type="Proteomes" id="UP001197093"/>
    </source>
</evidence>
<accession>A0AAD4HYM9</accession>
<gene>
    <name evidence="3" type="ORF">NEMBOFW57_007032</name>
</gene>
<evidence type="ECO:0000313" key="3">
    <source>
        <dbReference type="EMBL" id="KAG7287520.1"/>
    </source>
</evidence>
<name>A0AAD4HYM9_9PEZI</name>
<dbReference type="Gene3D" id="3.60.15.10">
    <property type="entry name" value="Ribonuclease Z/Hydroxyacylglutathione hydrolase-like"/>
    <property type="match status" value="1"/>
</dbReference>
<organism evidence="3 4">
    <name type="scientific">Staphylotrichum longicolle</name>
    <dbReference type="NCBI Taxonomy" id="669026"/>
    <lineage>
        <taxon>Eukaryota</taxon>
        <taxon>Fungi</taxon>
        <taxon>Dikarya</taxon>
        <taxon>Ascomycota</taxon>
        <taxon>Pezizomycotina</taxon>
        <taxon>Sordariomycetes</taxon>
        <taxon>Sordariomycetidae</taxon>
        <taxon>Sordariales</taxon>
        <taxon>Chaetomiaceae</taxon>
        <taxon>Staphylotrichum</taxon>
    </lineage>
</organism>
<feature type="compositionally biased region" description="Low complexity" evidence="1">
    <location>
        <begin position="1948"/>
        <end position="1958"/>
    </location>
</feature>
<dbReference type="InterPro" id="IPR046538">
    <property type="entry name" value="DUF6603"/>
</dbReference>
<feature type="region of interest" description="Disordered" evidence="1">
    <location>
        <begin position="528"/>
        <end position="566"/>
    </location>
</feature>
<protein>
    <recommendedName>
        <fullName evidence="2">DUF6603 domain-containing protein</fullName>
    </recommendedName>
</protein>
<evidence type="ECO:0000256" key="1">
    <source>
        <dbReference type="SAM" id="MobiDB-lite"/>
    </source>
</evidence>
<dbReference type="Pfam" id="PF20248">
    <property type="entry name" value="DUF6603"/>
    <property type="match status" value="1"/>
</dbReference>
<feature type="region of interest" description="Disordered" evidence="1">
    <location>
        <begin position="1947"/>
        <end position="1973"/>
    </location>
</feature>
<proteinExistence type="predicted"/>
<dbReference type="InterPro" id="IPR036866">
    <property type="entry name" value="RibonucZ/Hydroxyglut_hydro"/>
</dbReference>
<keyword evidence="4" id="KW-1185">Reference proteome</keyword>
<sequence length="2275" mass="244482">MLAYLDTAYRWINNRCQFDTVVLSHWDEDHYGNLLKTIKEDASPRTTIPYLKYDNNNAPATIFYAPNWLAGYRLNGAFWAYIRERNGFAEINKDYVPRGETQSYTWVPFCILRNPERQLNNVLGAEFFTNNLCTQPLNQINNLRALVDANRPQMPAPATTYMPCMYCVGVYQTTLGRPPAEVILEDPTRTNRVSIVCIVYWADTGRISHYLAGDADQVTEGNVLRWIVNGGQWGRMTSVKLSHHGSRSSTPIAPSLLRVARPRTVVLSIPSGMHIHPSLEIVYHVWLWAVASNSNPAILGTKYPHYTSVLPVPNGGSLNRWNYVKAHRVSVASLEDWDSSKYKPYWDDCADLVRIINGALPAQTPRLETLVYEYWQLKQQYNAQPDDLKPFALNQLERMWQAVCHPLPASHPSVGQGYVLPQARAITNNSQIEAVVVRCSNDDTDGSVLHKYRGLPFLFPYVHSTRRSIYPTQQINTNANAADPVQYGFPPNFAPDPRPAKALKPEGLLATGNPADIQNFYLNSGVVVTGRDADPPGTDPNEDEPDDQAVGNKTPPPPLMPRHIPPKALAEADDGYYLYSSLVSPQSITVAASQYTILSAGPLNTFLSTLHCSNLCLNGPSPPGPTGTTQLLVSDEFGTYLTAALQAQGISVLNDPQPYVAGFTFAVAPISGSGSDKAVLSFTTAAVEDAFGLDKGAGPPLGIMEQAKTLVFGLDTSVWAASGTNRATATLAQLVQFADITYLEQSPALIFLSAIELQITNPATGNRNAVWFEPLSSYRATTRLQMDLSPDAVTQLNKYISAFPGLAIQSAFVIARRTCISSPAPAAEGAPASPSSSITYGGSLTFGGDFILSNTHFDAAVELQSTQTKLMLILRDKVDILDDIFSVLQPVLGLQGSHFEFQDWLKDTAGSTSFELPYLRRIVVVMDNDPGSKGGTSTTPGLASVQFDLETRVNFSGGAFAVFLITYTWTREGGGTSSNTLTAALWTLPSGSSSAALKLLPDYEEYYSLMPPVTLNPNEQLPQSLDLSKLGGFDNLPLEIEPEVTRAELTIGSGGISFNGDVVAGPPHGAIPKVSLSQLTLNASYLFKGGFTGSLIVMAEIQAAPGAKNGAPAQITGEVYYDGTMWKLGAVVSGIYGSTLYQFFDSNTQGGVGQVLDNLEIRSLAIEYDYKPGGGASYFAINGNIAIGTLTLSLLFTYSSTWNFKACLDISEAWPQGTTLGDVLGQIFGSEVENDLPGFVIDIPINPPQNKDAVGFDMVSVAGPPGSPDSGLFFTAWLQFENMSFQALQYQPPTPVGGGTRPLPRRVFTMVVNSVPTANVDLIGNLAQPFDEMLLMYVQPHPGDTTSSGITYGDVMIINAELAKAGRVQLPYQITKKTYVNSDVVLPIGAHFILVLKNSTGQPQVALDYVFYTPSIPVTTRVPGAQITLKKDETPAVARTRRPFPEQVPLSSASPGTAKAPYSKKIGPLTISNMGFKYTSDPVPTVSIIMDASVELGPIGLALLGFSLDLKFPEGTTLHQIPVPDVALAGLAVSFDRPPVILAGLLEHVVVNKPGPPPVHEDYYQGGITLSFQPWLFQADGFYGTITTATGSFKSAFVYFILGGPLVTIEVAEITGVTGGFGYNSNLQFPTVTNVVQFPFLRPATSTDPSTALTGLMNSGWFSPQDGSFWLAAGFSVIALELLQASVVAVIQWNPDIYLGLFGVATADMPPGTGSAKLLHVELGIVATVDFRHGVLKIEGQLAPSSFVLDPACHLTGGFALYQWFGGGTSATDLAPSDGDFVFTVGGYHRGFNPPAQYPIPPRLAISWSLDSALSIKGESYFAITPNVCMAGGRLDASLSLGPLSAWFDAYADMLINYKPFFFSADGGISVGVGFTLDLWICTIHISCEISANLHIQGPSLSGTVYVNFWVFGFSIDFGKQVDGSDDALLLPDFYKLALQADLPQQTPSPSTFLLPTTPKKESSDPPLPPPHVYTCNEGLIPSGDAASTPSSPDAPWNVRGAVFQFTVGCKFAIDTATVITAQSDPNDPPIPPFNVPLTGSPVYAKPMHLTTTLSSTVTVTITPPAGTSPKQPRWVTCAGVVKAVPKALWGPYSSANDPLSPANPNPDPNRDPTLLSPTNNANPSPDAPGATLTALTMGLTLSSPPPQLSVDCIPPFDYQTYFIKDAGEGETFHFPEETQRGADGAWLPRGVPGDEGEEWEMVRKQWVGTPGLGQGAAAQAVTVWSRLSFAQWALGDPAVVDGGVTGEAPSEILLVEGVFEGDFLEAPRLAAVAA</sequence>
<dbReference type="Proteomes" id="UP001197093">
    <property type="component" value="Unassembled WGS sequence"/>
</dbReference>
<reference evidence="3" key="1">
    <citation type="submission" date="2023-02" db="EMBL/GenBank/DDBJ databases">
        <authorList>
            <person name="Palmer J.M."/>
        </authorList>
    </citation>
    <scope>NUCLEOTIDE SEQUENCE</scope>
    <source>
        <strain evidence="3">FW57</strain>
    </source>
</reference>
<feature type="domain" description="DUF6603" evidence="2">
    <location>
        <begin position="1463"/>
        <end position="2007"/>
    </location>
</feature>
<comment type="caution">
    <text evidence="3">The sequence shown here is derived from an EMBL/GenBank/DDBJ whole genome shotgun (WGS) entry which is preliminary data.</text>
</comment>
<evidence type="ECO:0000259" key="2">
    <source>
        <dbReference type="Pfam" id="PF20248"/>
    </source>
</evidence>
<feature type="region of interest" description="Disordered" evidence="1">
    <location>
        <begin position="2096"/>
        <end position="2132"/>
    </location>
</feature>
<dbReference type="EMBL" id="JAHCVI010000003">
    <property type="protein sequence ID" value="KAG7287520.1"/>
    <property type="molecule type" value="Genomic_DNA"/>
</dbReference>